<keyword evidence="2" id="KW-1185">Reference proteome</keyword>
<accession>A0ACB9AVQ6</accession>
<gene>
    <name evidence="1" type="ORF">L1987_72369</name>
</gene>
<evidence type="ECO:0000313" key="2">
    <source>
        <dbReference type="Proteomes" id="UP001056120"/>
    </source>
</evidence>
<protein>
    <submittedName>
        <fullName evidence="1">Uncharacterized protein</fullName>
    </submittedName>
</protein>
<reference evidence="2" key="1">
    <citation type="journal article" date="2022" name="Mol. Ecol. Resour.">
        <title>The genomes of chicory, endive, great burdock and yacon provide insights into Asteraceae palaeo-polyploidization history and plant inulin production.</title>
        <authorList>
            <person name="Fan W."/>
            <person name="Wang S."/>
            <person name="Wang H."/>
            <person name="Wang A."/>
            <person name="Jiang F."/>
            <person name="Liu H."/>
            <person name="Zhao H."/>
            <person name="Xu D."/>
            <person name="Zhang Y."/>
        </authorList>
    </citation>
    <scope>NUCLEOTIDE SEQUENCE [LARGE SCALE GENOMIC DNA]</scope>
    <source>
        <strain evidence="2">cv. Yunnan</strain>
    </source>
</reference>
<organism evidence="1 2">
    <name type="scientific">Smallanthus sonchifolius</name>
    <dbReference type="NCBI Taxonomy" id="185202"/>
    <lineage>
        <taxon>Eukaryota</taxon>
        <taxon>Viridiplantae</taxon>
        <taxon>Streptophyta</taxon>
        <taxon>Embryophyta</taxon>
        <taxon>Tracheophyta</taxon>
        <taxon>Spermatophyta</taxon>
        <taxon>Magnoliopsida</taxon>
        <taxon>eudicotyledons</taxon>
        <taxon>Gunneridae</taxon>
        <taxon>Pentapetalae</taxon>
        <taxon>asterids</taxon>
        <taxon>campanulids</taxon>
        <taxon>Asterales</taxon>
        <taxon>Asteraceae</taxon>
        <taxon>Asteroideae</taxon>
        <taxon>Heliantheae alliance</taxon>
        <taxon>Millerieae</taxon>
        <taxon>Smallanthus</taxon>
    </lineage>
</organism>
<proteinExistence type="predicted"/>
<name>A0ACB9AVQ6_9ASTR</name>
<sequence length="383" mass="44243">MVATSLTIDLNLNPLSTTDDTPVREVEGFFDDDDDNSFENEVDDRMACYLHRKNNENKELKEMLTGLMDSYNSLNTHVKKLMQDREELESSPKKRKFDETVQQSSWKRPKEDLPLSGIKRVYVKVDPSDKSLVVKDGYQWRKYGQKVTRDNPSPRAYYKCSFAPICPVKKKVQRSMEDDGVVVATYEGEHNHRSTMQEAAYALANEREISSSERWFNSPKLDEVLLEQMASYLSKDPNFTSEVAAAIFSKISQVDFFKKHTISYFLPPFKHAEGTKFQSLVNLGQPLMSNKHTIILMQTSQNRATRKFMDYESISQAMDGICALYERKLKDLNPAMRNITYDIQDLYNYIDGLADLSALVYDHSIQAYLPNDRQWIETECSIT</sequence>
<dbReference type="EMBL" id="CM042041">
    <property type="protein sequence ID" value="KAI3713783.1"/>
    <property type="molecule type" value="Genomic_DNA"/>
</dbReference>
<reference evidence="1 2" key="2">
    <citation type="journal article" date="2022" name="Mol. Ecol. Resour.">
        <title>The genomes of chicory, endive, great burdock and yacon provide insights into Asteraceae paleo-polyploidization history and plant inulin production.</title>
        <authorList>
            <person name="Fan W."/>
            <person name="Wang S."/>
            <person name="Wang H."/>
            <person name="Wang A."/>
            <person name="Jiang F."/>
            <person name="Liu H."/>
            <person name="Zhao H."/>
            <person name="Xu D."/>
            <person name="Zhang Y."/>
        </authorList>
    </citation>
    <scope>NUCLEOTIDE SEQUENCE [LARGE SCALE GENOMIC DNA]</scope>
    <source>
        <strain evidence="2">cv. Yunnan</strain>
        <tissue evidence="1">Leaves</tissue>
    </source>
</reference>
<evidence type="ECO:0000313" key="1">
    <source>
        <dbReference type="EMBL" id="KAI3713783.1"/>
    </source>
</evidence>
<comment type="caution">
    <text evidence="1">The sequence shown here is derived from an EMBL/GenBank/DDBJ whole genome shotgun (WGS) entry which is preliminary data.</text>
</comment>
<dbReference type="Proteomes" id="UP001056120">
    <property type="component" value="Linkage Group LG24"/>
</dbReference>